<dbReference type="PANTHER" id="PTHR23289">
    <property type="entry name" value="CYTOCHROME C OXIDASE ASSEMBLY PROTEIN COX15"/>
    <property type="match status" value="1"/>
</dbReference>
<dbReference type="HAMAP" id="MF_01665">
    <property type="entry name" value="HemeA_synth_type2"/>
    <property type="match status" value="1"/>
</dbReference>
<feature type="transmembrane region" description="Helical" evidence="12">
    <location>
        <begin position="133"/>
        <end position="153"/>
    </location>
</feature>
<dbReference type="Pfam" id="PF02628">
    <property type="entry name" value="COX15-CtaA"/>
    <property type="match status" value="1"/>
</dbReference>
<reference evidence="13 14" key="1">
    <citation type="submission" date="2023-05" db="EMBL/GenBank/DDBJ databases">
        <title>A 100% complete, gapless, phased diploid assembly of the Scenedesmus obliquus UTEX 3031 genome.</title>
        <authorList>
            <person name="Biondi T.C."/>
            <person name="Hanschen E.R."/>
            <person name="Kwon T."/>
            <person name="Eng W."/>
            <person name="Kruse C.P.S."/>
            <person name="Koehler S.I."/>
            <person name="Kunde Y."/>
            <person name="Gleasner C.D."/>
            <person name="You Mak K.T."/>
            <person name="Polle J."/>
            <person name="Hovde B.T."/>
            <person name="Starkenburg S.R."/>
        </authorList>
    </citation>
    <scope>NUCLEOTIDE SEQUENCE [LARGE SCALE GENOMIC DNA]</scope>
    <source>
        <strain evidence="13 14">DOE0152z</strain>
    </source>
</reference>
<evidence type="ECO:0000256" key="10">
    <source>
        <dbReference type="ARBA" id="ARBA00044501"/>
    </source>
</evidence>
<dbReference type="Proteomes" id="UP001244341">
    <property type="component" value="Chromosome 1b"/>
</dbReference>
<keyword evidence="7" id="KW-0408">Iron</keyword>
<organism evidence="13 14">
    <name type="scientific">Tetradesmus obliquus</name>
    <name type="common">Green alga</name>
    <name type="synonym">Acutodesmus obliquus</name>
    <dbReference type="NCBI Taxonomy" id="3088"/>
    <lineage>
        <taxon>Eukaryota</taxon>
        <taxon>Viridiplantae</taxon>
        <taxon>Chlorophyta</taxon>
        <taxon>core chlorophytes</taxon>
        <taxon>Chlorophyceae</taxon>
        <taxon>CS clade</taxon>
        <taxon>Sphaeropleales</taxon>
        <taxon>Scenedesmaceae</taxon>
        <taxon>Tetradesmus</taxon>
    </lineage>
</organism>
<dbReference type="PANTHER" id="PTHR23289:SF2">
    <property type="entry name" value="CYTOCHROME C OXIDASE ASSEMBLY PROTEIN COX15 HOMOLOG"/>
    <property type="match status" value="1"/>
</dbReference>
<sequence>MSKQQRSLRLFSALKNVFEVPASHGQAVASGLGRGHAHLWLSSSRVPAWQQALQLSSRQQAAGFSSCSRQAGAAATAAWYGHAVRRLMSTVATDAATAAKAGGAAAAAAAASQAASPSLALSRGLPDSARKALAWWLGGCSAWVFSMVVLGGFTRLTRSGLSMTDWKFTGERPPITQEEWLAEFAKYQASPEFRLAHSHMDVEEFKFIYFMEWAHRMWGRFLGVAFAVPAAYFAARGHINGPLGRRLALLFMMGGAQGLVGWWMVRSGLQEPENKHAVPRVSPYRLAAHLTSAFAIYATLVWTTLDLARPAPVLSAFAAKASDAAHAAIAAAAKQQAAAAAALRARVLPLSLLVGITAISGAFVAGMDAGRAFNTFPLMNGQLIPDDYWGLPGIRNAFENTAAVQLHHRALALSTLAAVTAVWAAGRKMPLPGPARTALNVTMAFTAAQVTLGITTLLTYVPVSLGAAHQAGALALFTAVLTLMHSVRPASPSAAALAVSRLAPPVAVLATAAIATAVTQMK</sequence>
<keyword evidence="9 12" id="KW-0472">Membrane</keyword>
<keyword evidence="6" id="KW-0560">Oxidoreductase</keyword>
<feature type="transmembrane region" description="Helical" evidence="12">
    <location>
        <begin position="217"/>
        <end position="235"/>
    </location>
</feature>
<feature type="transmembrane region" description="Helical" evidence="12">
    <location>
        <begin position="285"/>
        <end position="305"/>
    </location>
</feature>
<evidence type="ECO:0000256" key="3">
    <source>
        <dbReference type="ARBA" id="ARBA00022692"/>
    </source>
</evidence>
<dbReference type="EMBL" id="CP126208">
    <property type="protein sequence ID" value="WIA08087.1"/>
    <property type="molecule type" value="Genomic_DNA"/>
</dbReference>
<comment type="cofactor">
    <cofactor evidence="1">
        <name>heme b</name>
        <dbReference type="ChEBI" id="CHEBI:60344"/>
    </cofactor>
</comment>
<evidence type="ECO:0000256" key="8">
    <source>
        <dbReference type="ARBA" id="ARBA00023133"/>
    </source>
</evidence>
<feature type="transmembrane region" description="Helical" evidence="12">
    <location>
        <begin position="494"/>
        <end position="518"/>
    </location>
</feature>
<comment type="pathway">
    <text evidence="10">Porphyrin-containing compound metabolism; heme A biosynthesis; heme A from heme O: step 1/1.</text>
</comment>
<evidence type="ECO:0000256" key="6">
    <source>
        <dbReference type="ARBA" id="ARBA00023002"/>
    </source>
</evidence>
<gene>
    <name evidence="13" type="ORF">OEZ85_007550</name>
</gene>
<evidence type="ECO:0000256" key="12">
    <source>
        <dbReference type="SAM" id="Phobius"/>
    </source>
</evidence>
<evidence type="ECO:0000313" key="14">
    <source>
        <dbReference type="Proteomes" id="UP001244341"/>
    </source>
</evidence>
<comment type="subcellular location">
    <subcellularLocation>
        <location evidence="2">Membrane</location>
        <topology evidence="2">Multi-pass membrane protein</topology>
    </subcellularLocation>
</comment>
<evidence type="ECO:0000256" key="7">
    <source>
        <dbReference type="ARBA" id="ARBA00023004"/>
    </source>
</evidence>
<feature type="transmembrane region" description="Helical" evidence="12">
    <location>
        <begin position="467"/>
        <end position="487"/>
    </location>
</feature>
<dbReference type="InterPro" id="IPR023754">
    <property type="entry name" value="HemeA_Synthase_type2"/>
</dbReference>
<feature type="transmembrane region" description="Helical" evidence="12">
    <location>
        <begin position="406"/>
        <end position="426"/>
    </location>
</feature>
<evidence type="ECO:0000256" key="2">
    <source>
        <dbReference type="ARBA" id="ARBA00004141"/>
    </source>
</evidence>
<keyword evidence="14" id="KW-1185">Reference proteome</keyword>
<protein>
    <submittedName>
        <fullName evidence="13">Uncharacterized protein</fullName>
    </submittedName>
</protein>
<feature type="transmembrane region" description="Helical" evidence="12">
    <location>
        <begin position="247"/>
        <end position="265"/>
    </location>
</feature>
<keyword evidence="8" id="KW-0350">Heme biosynthesis</keyword>
<feature type="transmembrane region" description="Helical" evidence="12">
    <location>
        <begin position="438"/>
        <end position="461"/>
    </location>
</feature>
<comment type="catalytic activity">
    <reaction evidence="11">
        <text>Fe(II)-heme o + 2 A + H2O = Fe(II)-heme a + 2 AH2</text>
        <dbReference type="Rhea" id="RHEA:63388"/>
        <dbReference type="ChEBI" id="CHEBI:13193"/>
        <dbReference type="ChEBI" id="CHEBI:15377"/>
        <dbReference type="ChEBI" id="CHEBI:17499"/>
        <dbReference type="ChEBI" id="CHEBI:60530"/>
        <dbReference type="ChEBI" id="CHEBI:61715"/>
        <dbReference type="EC" id="1.17.99.9"/>
    </reaction>
    <physiologicalReaction direction="left-to-right" evidence="11">
        <dbReference type="Rhea" id="RHEA:63389"/>
    </physiologicalReaction>
</comment>
<keyword evidence="4" id="KW-0479">Metal-binding</keyword>
<evidence type="ECO:0000256" key="11">
    <source>
        <dbReference type="ARBA" id="ARBA00048044"/>
    </source>
</evidence>
<keyword evidence="3 12" id="KW-0812">Transmembrane</keyword>
<proteinExistence type="inferred from homology"/>
<feature type="transmembrane region" description="Helical" evidence="12">
    <location>
        <begin position="347"/>
        <end position="367"/>
    </location>
</feature>
<evidence type="ECO:0000256" key="5">
    <source>
        <dbReference type="ARBA" id="ARBA00022989"/>
    </source>
</evidence>
<evidence type="ECO:0000313" key="13">
    <source>
        <dbReference type="EMBL" id="WIA08087.1"/>
    </source>
</evidence>
<evidence type="ECO:0000256" key="4">
    <source>
        <dbReference type="ARBA" id="ARBA00022723"/>
    </source>
</evidence>
<keyword evidence="5 12" id="KW-1133">Transmembrane helix</keyword>
<dbReference type="InterPro" id="IPR003780">
    <property type="entry name" value="COX15/CtaA_fam"/>
</dbReference>
<name>A0ABY8THZ5_TETOB</name>
<accession>A0ABY8THZ5</accession>
<evidence type="ECO:0000256" key="9">
    <source>
        <dbReference type="ARBA" id="ARBA00023136"/>
    </source>
</evidence>
<evidence type="ECO:0000256" key="1">
    <source>
        <dbReference type="ARBA" id="ARBA00001970"/>
    </source>
</evidence>